<evidence type="ECO:0000313" key="1">
    <source>
        <dbReference type="EMBL" id="GLR19567.1"/>
    </source>
</evidence>
<keyword evidence="2" id="KW-1185">Reference proteome</keyword>
<gene>
    <name evidence="1" type="ORF">GCM10007940_41830</name>
</gene>
<dbReference type="Proteomes" id="UP001156666">
    <property type="component" value="Unassembled WGS sequence"/>
</dbReference>
<protein>
    <submittedName>
        <fullName evidence="1">Uncharacterized protein</fullName>
    </submittedName>
</protein>
<name>A0AA37ST20_9BACT</name>
<dbReference type="EMBL" id="BSOH01000027">
    <property type="protein sequence ID" value="GLR19567.1"/>
    <property type="molecule type" value="Genomic_DNA"/>
</dbReference>
<organism evidence="1 2">
    <name type="scientific">Portibacter lacus</name>
    <dbReference type="NCBI Taxonomy" id="1099794"/>
    <lineage>
        <taxon>Bacteria</taxon>
        <taxon>Pseudomonadati</taxon>
        <taxon>Bacteroidota</taxon>
        <taxon>Saprospiria</taxon>
        <taxon>Saprospirales</taxon>
        <taxon>Haliscomenobacteraceae</taxon>
        <taxon>Portibacter</taxon>
    </lineage>
</organism>
<proteinExistence type="predicted"/>
<sequence length="61" mass="6896">MYIERINITSRVQVSVTLDSSRRNTSMLNPYEVETKHVASSKGFIGDNESEVSWTANICTE</sequence>
<dbReference type="AlphaFoldDB" id="A0AA37ST20"/>
<accession>A0AA37ST20</accession>
<comment type="caution">
    <text evidence="1">The sequence shown here is derived from an EMBL/GenBank/DDBJ whole genome shotgun (WGS) entry which is preliminary data.</text>
</comment>
<reference evidence="1" key="2">
    <citation type="submission" date="2023-01" db="EMBL/GenBank/DDBJ databases">
        <title>Draft genome sequence of Portibacter lacus strain NBRC 108769.</title>
        <authorList>
            <person name="Sun Q."/>
            <person name="Mori K."/>
        </authorList>
    </citation>
    <scope>NUCLEOTIDE SEQUENCE</scope>
    <source>
        <strain evidence="1">NBRC 108769</strain>
    </source>
</reference>
<evidence type="ECO:0000313" key="2">
    <source>
        <dbReference type="Proteomes" id="UP001156666"/>
    </source>
</evidence>
<reference evidence="1" key="1">
    <citation type="journal article" date="2014" name="Int. J. Syst. Evol. Microbiol.">
        <title>Complete genome sequence of Corynebacterium casei LMG S-19264T (=DSM 44701T), isolated from a smear-ripened cheese.</title>
        <authorList>
            <consortium name="US DOE Joint Genome Institute (JGI-PGF)"/>
            <person name="Walter F."/>
            <person name="Albersmeier A."/>
            <person name="Kalinowski J."/>
            <person name="Ruckert C."/>
        </authorList>
    </citation>
    <scope>NUCLEOTIDE SEQUENCE</scope>
    <source>
        <strain evidence="1">NBRC 108769</strain>
    </source>
</reference>